<evidence type="ECO:0000313" key="2">
    <source>
        <dbReference type="Proteomes" id="UP001314229"/>
    </source>
</evidence>
<organism evidence="1 2">
    <name type="scientific">Scomber scombrus</name>
    <name type="common">Atlantic mackerel</name>
    <name type="synonym">Scomber vernalis</name>
    <dbReference type="NCBI Taxonomy" id="13677"/>
    <lineage>
        <taxon>Eukaryota</taxon>
        <taxon>Metazoa</taxon>
        <taxon>Chordata</taxon>
        <taxon>Craniata</taxon>
        <taxon>Vertebrata</taxon>
        <taxon>Euteleostomi</taxon>
        <taxon>Actinopterygii</taxon>
        <taxon>Neopterygii</taxon>
        <taxon>Teleostei</taxon>
        <taxon>Neoteleostei</taxon>
        <taxon>Acanthomorphata</taxon>
        <taxon>Pelagiaria</taxon>
        <taxon>Scombriformes</taxon>
        <taxon>Scombridae</taxon>
        <taxon>Scomber</taxon>
    </lineage>
</organism>
<protein>
    <submittedName>
        <fullName evidence="1">S ribosomal protein SA isoform X2</fullName>
    </submittedName>
</protein>
<name>A0AAV1NLH9_SCOSC</name>
<proteinExistence type="predicted"/>
<gene>
    <name evidence="1" type="ORF">FSCOSCO3_A020795</name>
</gene>
<comment type="caution">
    <text evidence="1">The sequence shown here is derived from an EMBL/GenBank/DDBJ whole genome shotgun (WGS) entry which is preliminary data.</text>
</comment>
<sequence>MGSPSDPWSDLQLPLWACHHSKSTTPPSGDIAKLQQSSSQKISQSHARTFGINTASFPPSALFFTVWSDFHTALFRALPSNS</sequence>
<dbReference type="AlphaFoldDB" id="A0AAV1NLH9"/>
<keyword evidence="1" id="KW-0689">Ribosomal protein</keyword>
<dbReference type="GO" id="GO:0005840">
    <property type="term" value="C:ribosome"/>
    <property type="evidence" value="ECO:0007669"/>
    <property type="project" value="UniProtKB-KW"/>
</dbReference>
<accession>A0AAV1NLH9</accession>
<keyword evidence="2" id="KW-1185">Reference proteome</keyword>
<dbReference type="EMBL" id="CAWUFR010000044">
    <property type="protein sequence ID" value="CAK6960326.1"/>
    <property type="molecule type" value="Genomic_DNA"/>
</dbReference>
<keyword evidence="1" id="KW-0687">Ribonucleoprotein</keyword>
<dbReference type="Proteomes" id="UP001314229">
    <property type="component" value="Unassembled WGS sequence"/>
</dbReference>
<evidence type="ECO:0000313" key="1">
    <source>
        <dbReference type="EMBL" id="CAK6960326.1"/>
    </source>
</evidence>
<reference evidence="1 2" key="1">
    <citation type="submission" date="2024-01" db="EMBL/GenBank/DDBJ databases">
        <authorList>
            <person name="Alioto T."/>
            <person name="Alioto T."/>
            <person name="Gomez Garrido J."/>
        </authorList>
    </citation>
    <scope>NUCLEOTIDE SEQUENCE [LARGE SCALE GENOMIC DNA]</scope>
</reference>